<comment type="similarity">
    <text evidence="1">Belongs to the cycloisomerase 2 family.</text>
</comment>
<dbReference type="GO" id="GO:0017057">
    <property type="term" value="F:6-phosphogluconolactonase activity"/>
    <property type="evidence" value="ECO:0007669"/>
    <property type="project" value="TreeGrafter"/>
</dbReference>
<dbReference type="Gene3D" id="2.130.10.10">
    <property type="entry name" value="YVTN repeat-like/Quinoprotein amine dehydrogenase"/>
    <property type="match status" value="1"/>
</dbReference>
<dbReference type="KEGG" id="xap:XA3_10230"/>
<name>A0AAU9CX66_9LACO</name>
<evidence type="ECO:0000313" key="2">
    <source>
        <dbReference type="EMBL" id="BDR58582.1"/>
    </source>
</evidence>
<proteinExistence type="inferred from homology"/>
<reference evidence="2 3" key="1">
    <citation type="journal article" date="2023" name="Microbiol. Spectr.">
        <title>Symbiosis of Carpenter Bees with Uncharacterized Lactic Acid Bacteria Showing NAD Auxotrophy.</title>
        <authorList>
            <person name="Kawasaki S."/>
            <person name="Ozawa K."/>
            <person name="Mori T."/>
            <person name="Yamamoto A."/>
            <person name="Ito M."/>
            <person name="Ohkuma M."/>
            <person name="Sakamoto M."/>
            <person name="Matsutani M."/>
        </authorList>
    </citation>
    <scope>NUCLEOTIDE SEQUENCE [LARGE SCALE GENOMIC DNA]</scope>
    <source>
        <strain evidence="2 3">XA3</strain>
    </source>
</reference>
<dbReference type="InterPro" id="IPR050282">
    <property type="entry name" value="Cycloisomerase_2"/>
</dbReference>
<dbReference type="InterPro" id="IPR019405">
    <property type="entry name" value="Lactonase_7-beta_prop"/>
</dbReference>
<sequence>MKIISGGYTKKTSKGIYISNYDTEAQVVSKPELLIEVDNPTYLATYQDTVVSVVKEGSKAGIACYKKQDDQYKQVSSFLKDQTPPAYVAVNPEHNLIFDANYHMGTINLYSLSKEGHIDLLDTYTNHGKGVKEEQDSSHFHYVNLTPDGKLITCDLGTDEIIFFDITDNKLTPTEKIKVNPGFGPRHVIFNPNGKYFYCVGELGSAVKVFTYGESITELHEYPTIPASYQEHNGASAIKITKDGKYLYLANRGFNSIIAFSVLDGGSKLEEIQNISTEGDFPRDFALDDKDQLLFASNQNSDNGTMYQVKEDGTLKVIQANVQLFEPTFVEFV</sequence>
<dbReference type="AlphaFoldDB" id="A0AAU9CX66"/>
<protein>
    <submittedName>
        <fullName evidence="2">6-phosphogluconolactonase</fullName>
    </submittedName>
</protein>
<gene>
    <name evidence="2" type="ORF">XA3_10230</name>
</gene>
<dbReference type="EMBL" id="AP026802">
    <property type="protein sequence ID" value="BDR58582.1"/>
    <property type="molecule type" value="Genomic_DNA"/>
</dbReference>
<dbReference type="RefSeq" id="WP_317636460.1">
    <property type="nucleotide sequence ID" value="NZ_AP026802.1"/>
</dbReference>
<dbReference type="PANTHER" id="PTHR30344">
    <property type="entry name" value="6-PHOSPHOGLUCONOLACTONASE-RELATED"/>
    <property type="match status" value="1"/>
</dbReference>
<evidence type="ECO:0000313" key="3">
    <source>
        <dbReference type="Proteomes" id="UP001321861"/>
    </source>
</evidence>
<dbReference type="SUPFAM" id="SSF51004">
    <property type="entry name" value="C-terminal (heme d1) domain of cytochrome cd1-nitrite reductase"/>
    <property type="match status" value="1"/>
</dbReference>
<accession>A0AAU9CX66</accession>
<evidence type="ECO:0000256" key="1">
    <source>
        <dbReference type="ARBA" id="ARBA00005564"/>
    </source>
</evidence>
<dbReference type="Proteomes" id="UP001321861">
    <property type="component" value="Chromosome"/>
</dbReference>
<dbReference type="InterPro" id="IPR011048">
    <property type="entry name" value="Haem_d1_sf"/>
</dbReference>
<organism evidence="2 3">
    <name type="scientific">Xylocopilactobacillus apicola</name>
    <dbReference type="NCBI Taxonomy" id="2932184"/>
    <lineage>
        <taxon>Bacteria</taxon>
        <taxon>Bacillati</taxon>
        <taxon>Bacillota</taxon>
        <taxon>Bacilli</taxon>
        <taxon>Lactobacillales</taxon>
        <taxon>Lactobacillaceae</taxon>
        <taxon>Xylocopilactobacillus</taxon>
    </lineage>
</organism>
<dbReference type="PANTHER" id="PTHR30344:SF1">
    <property type="entry name" value="6-PHOSPHOGLUCONOLACTONASE"/>
    <property type="match status" value="1"/>
</dbReference>
<dbReference type="InterPro" id="IPR015943">
    <property type="entry name" value="WD40/YVTN_repeat-like_dom_sf"/>
</dbReference>
<dbReference type="Pfam" id="PF10282">
    <property type="entry name" value="Lactonase"/>
    <property type="match status" value="1"/>
</dbReference>
<keyword evidence="3" id="KW-1185">Reference proteome</keyword>
<dbReference type="GO" id="GO:0005829">
    <property type="term" value="C:cytosol"/>
    <property type="evidence" value="ECO:0007669"/>
    <property type="project" value="TreeGrafter"/>
</dbReference>